<sequence>MTVYMPPIDRKKTVQGRYNPDTFRVISAQAEESHPKYEPKPYRKSFEPPMSQERLFPDIARPRTHVLPHQLPDHRANHPHSRNIGFICTDVRLLNEPVCAVYSEETRSVQDQWWPSRPNPGSLKKPEYARDTHYRNDYDYSKERAPPPSFRHSANPHTSPTRGIAPVNFLREKDGSQRFYREGLSYEHQYNCRADPNYPIRGKRHGALVWDRMNQQDTQKFIDYHTRLDREEMTASDKQPSPKPQQSQPEVTPQRSQDTISSAQPQSSASGVTGVSEPATMSPPQQPSPPTEAKEE</sequence>
<gene>
    <name evidence="2" type="ORF">BaRGS_00025215</name>
</gene>
<dbReference type="PANTHER" id="PTHR35087">
    <property type="entry name" value="SIMILAR TO HYPOTHETICAL PROTEIN FLJ40298"/>
    <property type="match status" value="1"/>
</dbReference>
<evidence type="ECO:0000313" key="2">
    <source>
        <dbReference type="EMBL" id="KAK7483541.1"/>
    </source>
</evidence>
<name>A0ABD0K8X3_9CAEN</name>
<proteinExistence type="predicted"/>
<dbReference type="Pfam" id="PF15667">
    <property type="entry name" value="CMIP6"/>
    <property type="match status" value="1"/>
</dbReference>
<feature type="region of interest" description="Disordered" evidence="1">
    <location>
        <begin position="231"/>
        <end position="296"/>
    </location>
</feature>
<feature type="compositionally biased region" description="Basic and acidic residues" evidence="1">
    <location>
        <begin position="31"/>
        <end position="46"/>
    </location>
</feature>
<feature type="compositionally biased region" description="Polar residues" evidence="1">
    <location>
        <begin position="250"/>
        <end position="273"/>
    </location>
</feature>
<dbReference type="AlphaFoldDB" id="A0ABD0K8X3"/>
<keyword evidence="3" id="KW-1185">Reference proteome</keyword>
<organism evidence="2 3">
    <name type="scientific">Batillaria attramentaria</name>
    <dbReference type="NCBI Taxonomy" id="370345"/>
    <lineage>
        <taxon>Eukaryota</taxon>
        <taxon>Metazoa</taxon>
        <taxon>Spiralia</taxon>
        <taxon>Lophotrochozoa</taxon>
        <taxon>Mollusca</taxon>
        <taxon>Gastropoda</taxon>
        <taxon>Caenogastropoda</taxon>
        <taxon>Sorbeoconcha</taxon>
        <taxon>Cerithioidea</taxon>
        <taxon>Batillariidae</taxon>
        <taxon>Batillaria</taxon>
    </lineage>
</organism>
<feature type="compositionally biased region" description="Basic and acidic residues" evidence="1">
    <location>
        <begin position="124"/>
        <end position="145"/>
    </location>
</feature>
<feature type="region of interest" description="Disordered" evidence="1">
    <location>
        <begin position="110"/>
        <end position="167"/>
    </location>
</feature>
<protein>
    <submittedName>
        <fullName evidence="2">Uncharacterized protein</fullName>
    </submittedName>
</protein>
<dbReference type="PANTHER" id="PTHR35087:SF1">
    <property type="entry name" value="RIKEN CDNA 4930505A04 GENE"/>
    <property type="match status" value="1"/>
</dbReference>
<dbReference type="InterPro" id="IPR031365">
    <property type="entry name" value="CMIP6"/>
</dbReference>
<comment type="caution">
    <text evidence="2">The sequence shown here is derived from an EMBL/GenBank/DDBJ whole genome shotgun (WGS) entry which is preliminary data.</text>
</comment>
<evidence type="ECO:0000313" key="3">
    <source>
        <dbReference type="Proteomes" id="UP001519460"/>
    </source>
</evidence>
<reference evidence="2 3" key="1">
    <citation type="journal article" date="2023" name="Sci. Data">
        <title>Genome assembly of the Korean intertidal mud-creeper Batillaria attramentaria.</title>
        <authorList>
            <person name="Patra A.K."/>
            <person name="Ho P.T."/>
            <person name="Jun S."/>
            <person name="Lee S.J."/>
            <person name="Kim Y."/>
            <person name="Won Y.J."/>
        </authorList>
    </citation>
    <scope>NUCLEOTIDE SEQUENCE [LARGE SCALE GENOMIC DNA]</scope>
    <source>
        <strain evidence="2">Wonlab-2016</strain>
    </source>
</reference>
<feature type="region of interest" description="Disordered" evidence="1">
    <location>
        <begin position="29"/>
        <end position="49"/>
    </location>
</feature>
<accession>A0ABD0K8X3</accession>
<dbReference type="EMBL" id="JACVVK020000225">
    <property type="protein sequence ID" value="KAK7483541.1"/>
    <property type="molecule type" value="Genomic_DNA"/>
</dbReference>
<dbReference type="Proteomes" id="UP001519460">
    <property type="component" value="Unassembled WGS sequence"/>
</dbReference>
<evidence type="ECO:0000256" key="1">
    <source>
        <dbReference type="SAM" id="MobiDB-lite"/>
    </source>
</evidence>